<dbReference type="Pfam" id="PF04536">
    <property type="entry name" value="TPM_phosphatase"/>
    <property type="match status" value="1"/>
</dbReference>
<feature type="signal peptide" evidence="2">
    <location>
        <begin position="1"/>
        <end position="26"/>
    </location>
</feature>
<proteinExistence type="predicted"/>
<evidence type="ECO:0000259" key="3">
    <source>
        <dbReference type="Pfam" id="PF04536"/>
    </source>
</evidence>
<dbReference type="EMBL" id="BMIP01000007">
    <property type="protein sequence ID" value="GGD77867.1"/>
    <property type="molecule type" value="Genomic_DNA"/>
</dbReference>
<keyword evidence="1" id="KW-0812">Transmembrane</keyword>
<dbReference type="InterPro" id="IPR007621">
    <property type="entry name" value="TPM_dom"/>
</dbReference>
<dbReference type="PANTHER" id="PTHR30373">
    <property type="entry name" value="UPF0603 PROTEIN YGCG"/>
    <property type="match status" value="1"/>
</dbReference>
<evidence type="ECO:0000256" key="2">
    <source>
        <dbReference type="SAM" id="SignalP"/>
    </source>
</evidence>
<comment type="caution">
    <text evidence="4">The sequence shown here is derived from an EMBL/GenBank/DDBJ whole genome shotgun (WGS) entry which is preliminary data.</text>
</comment>
<gene>
    <name evidence="4" type="ORF">GCM10010990_29540</name>
</gene>
<keyword evidence="1" id="KW-0472">Membrane</keyword>
<dbReference type="Gene3D" id="3.10.310.50">
    <property type="match status" value="1"/>
</dbReference>
<dbReference type="Proteomes" id="UP000612349">
    <property type="component" value="Unassembled WGS sequence"/>
</dbReference>
<reference evidence="4" key="1">
    <citation type="journal article" date="2014" name="Int. J. Syst. Evol. Microbiol.">
        <title>Complete genome sequence of Corynebacterium casei LMG S-19264T (=DSM 44701T), isolated from a smear-ripened cheese.</title>
        <authorList>
            <consortium name="US DOE Joint Genome Institute (JGI-PGF)"/>
            <person name="Walter F."/>
            <person name="Albersmeier A."/>
            <person name="Kalinowski J."/>
            <person name="Ruckert C."/>
        </authorList>
    </citation>
    <scope>NUCLEOTIDE SEQUENCE</scope>
    <source>
        <strain evidence="4">CGMCC 1.15360</strain>
    </source>
</reference>
<feature type="transmembrane region" description="Helical" evidence="1">
    <location>
        <begin position="188"/>
        <end position="208"/>
    </location>
</feature>
<keyword evidence="5" id="KW-1185">Reference proteome</keyword>
<dbReference type="RefSeq" id="WP_229665534.1">
    <property type="nucleotide sequence ID" value="NZ_BMIP01000007.1"/>
</dbReference>
<evidence type="ECO:0000256" key="1">
    <source>
        <dbReference type="SAM" id="Phobius"/>
    </source>
</evidence>
<dbReference type="AlphaFoldDB" id="A0A917DY54"/>
<sequence length="268" mass="27872">MTRTVQMLAAAMLAMLAILLPAAAHAQDFPELTGRVVDDAGLLSPTQEQALTQKLAALETQSNRQLVVATVPSLQGYNIEDYGYQLGRTWGIGQSEENNGVLLIVAPNERKVRIEVGYGLEPIITDGLSFLIINQQILPRFKQGDMAGGIIAGTQSLIDQLQLPPEEAQKIAAAADTQAREARSGDGIGVFEIIFLLFFLVFFVLPILRGLTGSRRYRRGGVPVIIWGGGGWGGGHGGGGFGGGGFGGGGGFSGGGGSFGGGGASGSW</sequence>
<reference evidence="4" key="2">
    <citation type="submission" date="2020-09" db="EMBL/GenBank/DDBJ databases">
        <authorList>
            <person name="Sun Q."/>
            <person name="Zhou Y."/>
        </authorList>
    </citation>
    <scope>NUCLEOTIDE SEQUENCE</scope>
    <source>
        <strain evidence="4">CGMCC 1.15360</strain>
    </source>
</reference>
<name>A0A917DY54_9SPHN</name>
<dbReference type="PANTHER" id="PTHR30373:SF2">
    <property type="entry name" value="UPF0603 PROTEIN YGCG"/>
    <property type="match status" value="1"/>
</dbReference>
<feature type="domain" description="TPM" evidence="3">
    <location>
        <begin position="36"/>
        <end position="159"/>
    </location>
</feature>
<keyword evidence="1" id="KW-1133">Transmembrane helix</keyword>
<organism evidence="4 5">
    <name type="scientific">Croceicoccus mobilis</name>
    <dbReference type="NCBI Taxonomy" id="1703339"/>
    <lineage>
        <taxon>Bacteria</taxon>
        <taxon>Pseudomonadati</taxon>
        <taxon>Pseudomonadota</taxon>
        <taxon>Alphaproteobacteria</taxon>
        <taxon>Sphingomonadales</taxon>
        <taxon>Erythrobacteraceae</taxon>
        <taxon>Croceicoccus</taxon>
    </lineage>
</organism>
<evidence type="ECO:0000313" key="5">
    <source>
        <dbReference type="Proteomes" id="UP000612349"/>
    </source>
</evidence>
<keyword evidence="2" id="KW-0732">Signal</keyword>
<accession>A0A917DY54</accession>
<protein>
    <recommendedName>
        <fullName evidence="3">TPM domain-containing protein</fullName>
    </recommendedName>
</protein>
<feature type="chain" id="PRO_5037068949" description="TPM domain-containing protein" evidence="2">
    <location>
        <begin position="27"/>
        <end position="268"/>
    </location>
</feature>
<evidence type="ECO:0000313" key="4">
    <source>
        <dbReference type="EMBL" id="GGD77867.1"/>
    </source>
</evidence>